<reference evidence="3 4" key="1">
    <citation type="submission" date="2015-11" db="EMBL/GenBank/DDBJ databases">
        <authorList>
            <person name="Zhang Y."/>
            <person name="Guo Z."/>
        </authorList>
    </citation>
    <scope>NUCLEOTIDE SEQUENCE [LARGE SCALE GENOMIC DNA]</scope>
    <source>
        <strain evidence="3 4">KCTC 32221</strain>
    </source>
</reference>
<dbReference type="InterPro" id="IPR037185">
    <property type="entry name" value="EmrE-like"/>
</dbReference>
<dbReference type="InterPro" id="IPR000620">
    <property type="entry name" value="EamA_dom"/>
</dbReference>
<feature type="domain" description="EamA" evidence="2">
    <location>
        <begin position="145"/>
        <end position="294"/>
    </location>
</feature>
<feature type="transmembrane region" description="Helical" evidence="1">
    <location>
        <begin position="222"/>
        <end position="244"/>
    </location>
</feature>
<feature type="transmembrane region" description="Helical" evidence="1">
    <location>
        <begin position="176"/>
        <end position="202"/>
    </location>
</feature>
<feature type="transmembrane region" description="Helical" evidence="1">
    <location>
        <begin position="277"/>
        <end position="298"/>
    </location>
</feature>
<feature type="transmembrane region" description="Helical" evidence="1">
    <location>
        <begin position="146"/>
        <end position="164"/>
    </location>
</feature>
<dbReference type="SUPFAM" id="SSF103481">
    <property type="entry name" value="Multidrug resistance efflux transporter EmrE"/>
    <property type="match status" value="2"/>
</dbReference>
<dbReference type="Pfam" id="PF00892">
    <property type="entry name" value="EamA"/>
    <property type="match status" value="2"/>
</dbReference>
<evidence type="ECO:0000313" key="4">
    <source>
        <dbReference type="Proteomes" id="UP000065641"/>
    </source>
</evidence>
<keyword evidence="1" id="KW-0812">Transmembrane</keyword>
<dbReference type="Proteomes" id="UP000065641">
    <property type="component" value="Chromosome"/>
</dbReference>
<dbReference type="EMBL" id="CP013189">
    <property type="protein sequence ID" value="ALO44810.1"/>
    <property type="molecule type" value="Genomic_DNA"/>
</dbReference>
<sequence>MPATRTAWLQIHLCVILWGFTAILGKLITMQALPLVIWRMGLVAICLLMLPSIWRKLSQLTPRLIVAFSGIGALVAMHWLTFYGAIKLANASVAVTCIATVPVFLSVIEPLLAGRRFQLRELLLGLMVLPGIILVVGGTPENMNNGIVMGIVSALFVALFASLNKRYVLKADALTVTALEMAIGCLFLLLLSLLFSISDISAINGIVDEPLAVLRPPQGGDLFWVLTLALACTLLPFALSLVALRQLSAYASALAVNLEPIYAIVLAALLLGEQQELSPGFYLGAGIIIAVVLIYPWLMRPARHDRGKPAT</sequence>
<proteinExistence type="predicted"/>
<feature type="transmembrane region" description="Helical" evidence="1">
    <location>
        <begin position="66"/>
        <end position="86"/>
    </location>
</feature>
<feature type="transmembrane region" description="Helical" evidence="1">
    <location>
        <begin position="35"/>
        <end position="54"/>
    </location>
</feature>
<dbReference type="OrthoDB" id="9150437at2"/>
<dbReference type="GO" id="GO:0016020">
    <property type="term" value="C:membrane"/>
    <property type="evidence" value="ECO:0007669"/>
    <property type="project" value="InterPro"/>
</dbReference>
<keyword evidence="1" id="KW-0472">Membrane</keyword>
<dbReference type="PANTHER" id="PTHR22911:SF79">
    <property type="entry name" value="MOBA-LIKE NTP TRANSFERASE DOMAIN-CONTAINING PROTEIN"/>
    <property type="match status" value="1"/>
</dbReference>
<dbReference type="STRING" id="1249552.PS2015_114"/>
<dbReference type="AlphaFoldDB" id="A0A0S2K923"/>
<feature type="transmembrane region" description="Helical" evidence="1">
    <location>
        <begin position="122"/>
        <end position="140"/>
    </location>
</feature>
<keyword evidence="1" id="KW-1133">Transmembrane helix</keyword>
<evidence type="ECO:0000313" key="3">
    <source>
        <dbReference type="EMBL" id="ALO44810.1"/>
    </source>
</evidence>
<feature type="domain" description="EamA" evidence="2">
    <location>
        <begin position="11"/>
        <end position="136"/>
    </location>
</feature>
<dbReference type="RefSeq" id="WP_058020342.1">
    <property type="nucleotide sequence ID" value="NZ_CP013189.1"/>
</dbReference>
<feature type="transmembrane region" description="Helical" evidence="1">
    <location>
        <begin position="7"/>
        <end position="29"/>
    </location>
</feature>
<protein>
    <submittedName>
        <fullName evidence="3">Putative membrane protein</fullName>
    </submittedName>
</protein>
<accession>A0A0S2K923</accession>
<dbReference type="KEGG" id="pspi:PS2015_114"/>
<dbReference type="PANTHER" id="PTHR22911">
    <property type="entry name" value="ACYL-MALONYL CONDENSING ENZYME-RELATED"/>
    <property type="match status" value="1"/>
</dbReference>
<evidence type="ECO:0000259" key="2">
    <source>
        <dbReference type="Pfam" id="PF00892"/>
    </source>
</evidence>
<evidence type="ECO:0000256" key="1">
    <source>
        <dbReference type="SAM" id="Phobius"/>
    </source>
</evidence>
<gene>
    <name evidence="3" type="ORF">PS2015_114</name>
</gene>
<feature type="transmembrane region" description="Helical" evidence="1">
    <location>
        <begin position="251"/>
        <end position="271"/>
    </location>
</feature>
<feature type="transmembrane region" description="Helical" evidence="1">
    <location>
        <begin position="92"/>
        <end position="113"/>
    </location>
</feature>
<name>A0A0S2K923_9GAMM</name>
<organism evidence="3 4">
    <name type="scientific">Pseudohongiella spirulinae</name>
    <dbReference type="NCBI Taxonomy" id="1249552"/>
    <lineage>
        <taxon>Bacteria</taxon>
        <taxon>Pseudomonadati</taxon>
        <taxon>Pseudomonadota</taxon>
        <taxon>Gammaproteobacteria</taxon>
        <taxon>Pseudomonadales</taxon>
        <taxon>Pseudohongiellaceae</taxon>
        <taxon>Pseudohongiella</taxon>
    </lineage>
</organism>
<keyword evidence="4" id="KW-1185">Reference proteome</keyword>